<name>A0A1J4JGF1_9EUKA</name>
<evidence type="ECO:0000256" key="1">
    <source>
        <dbReference type="SAM" id="Coils"/>
    </source>
</evidence>
<gene>
    <name evidence="3" type="ORF">TRFO_09926</name>
</gene>
<organism evidence="3 4">
    <name type="scientific">Tritrichomonas foetus</name>
    <dbReference type="NCBI Taxonomy" id="1144522"/>
    <lineage>
        <taxon>Eukaryota</taxon>
        <taxon>Metamonada</taxon>
        <taxon>Parabasalia</taxon>
        <taxon>Tritrichomonadida</taxon>
        <taxon>Tritrichomonadidae</taxon>
        <taxon>Tritrichomonas</taxon>
    </lineage>
</organism>
<reference evidence="3" key="1">
    <citation type="submission" date="2016-10" db="EMBL/GenBank/DDBJ databases">
        <authorList>
            <person name="Benchimol M."/>
            <person name="Almeida L.G."/>
            <person name="Vasconcelos A.T."/>
            <person name="Perreira-Neves A."/>
            <person name="Rosa I.A."/>
            <person name="Tasca T."/>
            <person name="Bogo M.R."/>
            <person name="de Souza W."/>
        </authorList>
    </citation>
    <scope>NUCLEOTIDE SEQUENCE [LARGE SCALE GENOMIC DNA]</scope>
    <source>
        <strain evidence="3">K</strain>
    </source>
</reference>
<evidence type="ECO:0000256" key="2">
    <source>
        <dbReference type="SAM" id="MobiDB-lite"/>
    </source>
</evidence>
<sequence length="335" mass="38493">MDEDAKNLSDSLRATNQNKRKRVSDFEAESEYKSVEIIDHGIIEETTITKTVALQEEILKRLKALEAFQKTAFGEKIVELENKMTEKGNPEGSNRSNINIKAQIEEFQEQIMERLEILEQRQKEQIGEIQKQNQDDLSPKFDELHEHIKSNSSSIVEQVQSNSSSIVEKIESNLNSIARIIDNLKNHPRDYLHQIAAYLAIVEQNKNQNNEQKLEDEKTKEKESESKPYNVFLEGNAENLREKNVDEESNSKMKEPAERHEYIQTQVNTVQGGKQESQSSHQPKIIEVVEKNPRPQERAPRGPCRFPSGFSISVQLNGRNIQCLPSVQVVVRSYP</sequence>
<keyword evidence="1" id="KW-0175">Coiled coil</keyword>
<feature type="compositionally biased region" description="Polar residues" evidence="2">
    <location>
        <begin position="8"/>
        <end position="17"/>
    </location>
</feature>
<feature type="region of interest" description="Disordered" evidence="2">
    <location>
        <begin position="1"/>
        <end position="27"/>
    </location>
</feature>
<dbReference type="AlphaFoldDB" id="A0A1J4JGF1"/>
<dbReference type="EMBL" id="MLAK01001171">
    <property type="protein sequence ID" value="OHS96533.1"/>
    <property type="molecule type" value="Genomic_DNA"/>
</dbReference>
<comment type="caution">
    <text evidence="3">The sequence shown here is derived from an EMBL/GenBank/DDBJ whole genome shotgun (WGS) entry which is preliminary data.</text>
</comment>
<dbReference type="Proteomes" id="UP000179807">
    <property type="component" value="Unassembled WGS sequence"/>
</dbReference>
<dbReference type="GeneID" id="94829853"/>
<keyword evidence="4" id="KW-1185">Reference proteome</keyword>
<proteinExistence type="predicted"/>
<feature type="coiled-coil region" evidence="1">
    <location>
        <begin position="101"/>
        <end position="135"/>
    </location>
</feature>
<accession>A0A1J4JGF1</accession>
<feature type="coiled-coil region" evidence="1">
    <location>
        <begin position="167"/>
        <end position="250"/>
    </location>
</feature>
<protein>
    <submittedName>
        <fullName evidence="3">Uncharacterized protein</fullName>
    </submittedName>
</protein>
<evidence type="ECO:0000313" key="4">
    <source>
        <dbReference type="Proteomes" id="UP000179807"/>
    </source>
</evidence>
<dbReference type="VEuPathDB" id="TrichDB:TRFO_09926"/>
<dbReference type="RefSeq" id="XP_068349670.1">
    <property type="nucleotide sequence ID" value="XM_068495149.1"/>
</dbReference>
<evidence type="ECO:0000313" key="3">
    <source>
        <dbReference type="EMBL" id="OHS96533.1"/>
    </source>
</evidence>